<proteinExistence type="predicted"/>
<evidence type="ECO:0008006" key="3">
    <source>
        <dbReference type="Google" id="ProtNLM"/>
    </source>
</evidence>
<sequence length="192" mass="20450">MPTFAAVTAADTDRVRAALGRSRLGGYLYPGTPGGTAVLFDPPKPRFGRISRSRLLDPAFDLAFELKAPVWVLEDDGRCAGATACFAGGGFRELSWAADWTPPADPAARAAHRAEWDAYCAKTAEKAGLPDPAALAAVRNDPAPDGSRPSGEEVLRRLCAVVGASDTAVGQSLFHRAGPRGRDFVRFEARRR</sequence>
<organism evidence="1 2">
    <name type="scientific">Kitasatospora arboriphila</name>
    <dbReference type="NCBI Taxonomy" id="258052"/>
    <lineage>
        <taxon>Bacteria</taxon>
        <taxon>Bacillati</taxon>
        <taxon>Actinomycetota</taxon>
        <taxon>Actinomycetes</taxon>
        <taxon>Kitasatosporales</taxon>
        <taxon>Streptomycetaceae</taxon>
        <taxon>Kitasatospora</taxon>
    </lineage>
</organism>
<name>A0ABP4DW21_9ACTN</name>
<dbReference type="Proteomes" id="UP001499987">
    <property type="component" value="Unassembled WGS sequence"/>
</dbReference>
<dbReference type="RefSeq" id="WP_344622630.1">
    <property type="nucleotide sequence ID" value="NZ_BAAALD010000009.1"/>
</dbReference>
<evidence type="ECO:0000313" key="2">
    <source>
        <dbReference type="Proteomes" id="UP001499987"/>
    </source>
</evidence>
<keyword evidence="2" id="KW-1185">Reference proteome</keyword>
<dbReference type="EMBL" id="BAAALD010000009">
    <property type="protein sequence ID" value="GAA1074612.1"/>
    <property type="molecule type" value="Genomic_DNA"/>
</dbReference>
<reference evidence="2" key="1">
    <citation type="journal article" date="2019" name="Int. J. Syst. Evol. Microbiol.">
        <title>The Global Catalogue of Microorganisms (GCM) 10K type strain sequencing project: providing services to taxonomists for standard genome sequencing and annotation.</title>
        <authorList>
            <consortium name="The Broad Institute Genomics Platform"/>
            <consortium name="The Broad Institute Genome Sequencing Center for Infectious Disease"/>
            <person name="Wu L."/>
            <person name="Ma J."/>
        </authorList>
    </citation>
    <scope>NUCLEOTIDE SEQUENCE [LARGE SCALE GENOMIC DNA]</scope>
    <source>
        <strain evidence="2">JCM 13002</strain>
    </source>
</reference>
<accession>A0ABP4DW21</accession>
<gene>
    <name evidence="1" type="ORF">GCM10009663_14200</name>
</gene>
<evidence type="ECO:0000313" key="1">
    <source>
        <dbReference type="EMBL" id="GAA1074612.1"/>
    </source>
</evidence>
<comment type="caution">
    <text evidence="1">The sequence shown here is derived from an EMBL/GenBank/DDBJ whole genome shotgun (WGS) entry which is preliminary data.</text>
</comment>
<protein>
    <recommendedName>
        <fullName evidence="3">GNAT family N-acetyltransferase</fullName>
    </recommendedName>
</protein>